<evidence type="ECO:0000313" key="8">
    <source>
        <dbReference type="Proteomes" id="UP000001933"/>
    </source>
</evidence>
<evidence type="ECO:0000256" key="5">
    <source>
        <dbReference type="NCBIfam" id="TIGR01378"/>
    </source>
</evidence>
<gene>
    <name evidence="7" type="ORF">SYN_01522</name>
</gene>
<dbReference type="InterPro" id="IPR036371">
    <property type="entry name" value="TPK_B1-bd_sf"/>
</dbReference>
<dbReference type="AlphaFoldDB" id="Q2LST2"/>
<dbReference type="SMART" id="SM00983">
    <property type="entry name" value="TPK_B1_binding"/>
    <property type="match status" value="1"/>
</dbReference>
<dbReference type="GO" id="GO:0016301">
    <property type="term" value="F:kinase activity"/>
    <property type="evidence" value="ECO:0007669"/>
    <property type="project" value="UniProtKB-KW"/>
</dbReference>
<sequence length="235" mass="25626">MGMALSCPEEGVMKEKAVLVCGGEIRDYSWLRTRIAALDPCRIICADVGACHCLNIDVSPEVVIGDFDSLNPSLAESLARRGTRISGYPPEKDQTDTQLALEYALSLEPEEIRIFGALGGRIDHTLANMSILKIALDQGVPARLIDEWSEILLTRDRCVLEGEEGQTVSLFPFTTSVTGLTLQGFAYPLENDVMEVGRPYGISNVLTGKQGVISLSDGILLVIHYYRKGHFPQGA</sequence>
<dbReference type="PANTHER" id="PTHR41299:SF1">
    <property type="entry name" value="THIAMINE PYROPHOSPHOKINASE"/>
    <property type="match status" value="1"/>
</dbReference>
<dbReference type="STRING" id="56780.SYN_01522"/>
<dbReference type="Gene3D" id="3.40.50.10240">
    <property type="entry name" value="Thiamin pyrophosphokinase, catalytic domain"/>
    <property type="match status" value="1"/>
</dbReference>
<keyword evidence="4" id="KW-0067">ATP-binding</keyword>
<dbReference type="GO" id="GO:0005524">
    <property type="term" value="F:ATP binding"/>
    <property type="evidence" value="ECO:0007669"/>
    <property type="project" value="UniProtKB-KW"/>
</dbReference>
<dbReference type="SUPFAM" id="SSF63999">
    <property type="entry name" value="Thiamin pyrophosphokinase, catalytic domain"/>
    <property type="match status" value="1"/>
</dbReference>
<keyword evidence="2" id="KW-0547">Nucleotide-binding</keyword>
<dbReference type="InParanoid" id="Q2LST2"/>
<evidence type="ECO:0000256" key="4">
    <source>
        <dbReference type="ARBA" id="ARBA00022840"/>
    </source>
</evidence>
<evidence type="ECO:0000256" key="1">
    <source>
        <dbReference type="ARBA" id="ARBA00022679"/>
    </source>
</evidence>
<dbReference type="InterPro" id="IPR053149">
    <property type="entry name" value="TPK"/>
</dbReference>
<name>Q2LST2_SYNAS</name>
<dbReference type="CDD" id="cd07995">
    <property type="entry name" value="TPK"/>
    <property type="match status" value="1"/>
</dbReference>
<evidence type="ECO:0000256" key="2">
    <source>
        <dbReference type="ARBA" id="ARBA00022741"/>
    </source>
</evidence>
<dbReference type="eggNOG" id="COG1564">
    <property type="taxonomic scope" value="Bacteria"/>
</dbReference>
<dbReference type="InterPro" id="IPR007373">
    <property type="entry name" value="Thiamin_PyroPKinase_B1-bd"/>
</dbReference>
<organism evidence="7 8">
    <name type="scientific">Syntrophus aciditrophicus (strain SB)</name>
    <dbReference type="NCBI Taxonomy" id="56780"/>
    <lineage>
        <taxon>Bacteria</taxon>
        <taxon>Pseudomonadati</taxon>
        <taxon>Thermodesulfobacteriota</taxon>
        <taxon>Syntrophia</taxon>
        <taxon>Syntrophales</taxon>
        <taxon>Syntrophaceae</taxon>
        <taxon>Syntrophus</taxon>
    </lineage>
</organism>
<evidence type="ECO:0000259" key="6">
    <source>
        <dbReference type="SMART" id="SM00983"/>
    </source>
</evidence>
<reference evidence="7 8" key="1">
    <citation type="journal article" date="2007" name="Proc. Natl. Acad. Sci. U.S.A.">
        <title>The genome of Syntrophus aciditrophicus: life at the thermodynamic limit of microbial growth.</title>
        <authorList>
            <person name="McInerney M.J."/>
            <person name="Rohlin L."/>
            <person name="Mouttaki H."/>
            <person name="Kim U."/>
            <person name="Krupp R.S."/>
            <person name="Rios-Hernandez L."/>
            <person name="Sieber J."/>
            <person name="Struchtemeyer C.G."/>
            <person name="Bhattacharyya A."/>
            <person name="Campbell J.W."/>
            <person name="Gunsalus R.P."/>
        </authorList>
    </citation>
    <scope>NUCLEOTIDE SEQUENCE [LARGE SCALE GENOMIC DNA]</scope>
    <source>
        <strain evidence="7 8">SB</strain>
    </source>
</reference>
<dbReference type="GO" id="GO:0030975">
    <property type="term" value="F:thiamine binding"/>
    <property type="evidence" value="ECO:0007669"/>
    <property type="project" value="InterPro"/>
</dbReference>
<dbReference type="KEGG" id="sat:SYN_01522"/>
<dbReference type="SUPFAM" id="SSF63862">
    <property type="entry name" value="Thiamin pyrophosphokinase, substrate-binding domain"/>
    <property type="match status" value="1"/>
</dbReference>
<proteinExistence type="predicted"/>
<keyword evidence="3" id="KW-0418">Kinase</keyword>
<evidence type="ECO:0000256" key="3">
    <source>
        <dbReference type="ARBA" id="ARBA00022777"/>
    </source>
</evidence>
<accession>Q2LST2</accession>
<evidence type="ECO:0000313" key="7">
    <source>
        <dbReference type="EMBL" id="ABC77144.1"/>
    </source>
</evidence>
<dbReference type="NCBIfam" id="TIGR01378">
    <property type="entry name" value="thi_PPkinase"/>
    <property type="match status" value="1"/>
</dbReference>
<dbReference type="EC" id="2.7.6.2" evidence="5"/>
<dbReference type="HOGENOM" id="CLU_044237_1_1_7"/>
<dbReference type="Pfam" id="PF04265">
    <property type="entry name" value="TPK_B1_binding"/>
    <property type="match status" value="1"/>
</dbReference>
<dbReference type="Proteomes" id="UP000001933">
    <property type="component" value="Chromosome"/>
</dbReference>
<protein>
    <recommendedName>
        <fullName evidence="5">Thiamine diphosphokinase</fullName>
        <ecNumber evidence="5">2.7.6.2</ecNumber>
    </recommendedName>
</protein>
<dbReference type="GO" id="GO:0004788">
    <property type="term" value="F:thiamine diphosphokinase activity"/>
    <property type="evidence" value="ECO:0007669"/>
    <property type="project" value="UniProtKB-UniRule"/>
</dbReference>
<dbReference type="InterPro" id="IPR007371">
    <property type="entry name" value="TPK_catalytic"/>
</dbReference>
<dbReference type="GO" id="GO:0006772">
    <property type="term" value="P:thiamine metabolic process"/>
    <property type="evidence" value="ECO:0007669"/>
    <property type="project" value="UniProtKB-UniRule"/>
</dbReference>
<dbReference type="EMBL" id="CP000252">
    <property type="protein sequence ID" value="ABC77144.1"/>
    <property type="molecule type" value="Genomic_DNA"/>
</dbReference>
<dbReference type="InterPro" id="IPR036759">
    <property type="entry name" value="TPK_catalytic_sf"/>
</dbReference>
<keyword evidence="1 7" id="KW-0808">Transferase</keyword>
<dbReference type="GO" id="GO:0009229">
    <property type="term" value="P:thiamine diphosphate biosynthetic process"/>
    <property type="evidence" value="ECO:0007669"/>
    <property type="project" value="InterPro"/>
</dbReference>
<feature type="domain" description="Thiamin pyrophosphokinase thiamin-binding" evidence="6">
    <location>
        <begin position="162"/>
        <end position="221"/>
    </location>
</feature>
<keyword evidence="8" id="KW-1185">Reference proteome</keyword>
<dbReference type="InterPro" id="IPR006282">
    <property type="entry name" value="Thi_PPkinase"/>
</dbReference>
<dbReference type="Pfam" id="PF04263">
    <property type="entry name" value="TPK_catalytic"/>
    <property type="match status" value="1"/>
</dbReference>
<dbReference type="PANTHER" id="PTHR41299">
    <property type="entry name" value="THIAMINE PYROPHOSPHOKINASE"/>
    <property type="match status" value="1"/>
</dbReference>